<proteinExistence type="predicted"/>
<keyword evidence="2" id="KW-0645">Protease</keyword>
<evidence type="ECO:0000256" key="1">
    <source>
        <dbReference type="SAM" id="SignalP"/>
    </source>
</evidence>
<reference evidence="2" key="2">
    <citation type="submission" date="2021-09" db="EMBL/GenBank/DDBJ databases">
        <authorList>
            <person name="Gilroy R."/>
        </authorList>
    </citation>
    <scope>NUCLEOTIDE SEQUENCE</scope>
    <source>
        <strain evidence="2">9794</strain>
    </source>
</reference>
<gene>
    <name evidence="2" type="ORF">K8V40_10925</name>
</gene>
<feature type="signal peptide" evidence="1">
    <location>
        <begin position="1"/>
        <end position="22"/>
    </location>
</feature>
<dbReference type="InterPro" id="IPR008969">
    <property type="entry name" value="CarboxyPept-like_regulatory"/>
</dbReference>
<dbReference type="Gene3D" id="2.60.40.1120">
    <property type="entry name" value="Carboxypeptidase-like, regulatory domain"/>
    <property type="match status" value="1"/>
</dbReference>
<dbReference type="SUPFAM" id="SSF56935">
    <property type="entry name" value="Porins"/>
    <property type="match status" value="1"/>
</dbReference>
<accession>A0A921HJU7</accession>
<dbReference type="SUPFAM" id="SSF49464">
    <property type="entry name" value="Carboxypeptidase regulatory domain-like"/>
    <property type="match status" value="1"/>
</dbReference>
<dbReference type="GO" id="GO:0004180">
    <property type="term" value="F:carboxypeptidase activity"/>
    <property type="evidence" value="ECO:0007669"/>
    <property type="project" value="UniProtKB-KW"/>
</dbReference>
<dbReference type="AlphaFoldDB" id="A0A921HJU7"/>
<keyword evidence="2" id="KW-0121">Carboxypeptidase</keyword>
<keyword evidence="1" id="KW-0732">Signal</keyword>
<dbReference type="Proteomes" id="UP000722357">
    <property type="component" value="Unassembled WGS sequence"/>
</dbReference>
<dbReference type="Pfam" id="PF13715">
    <property type="entry name" value="CarbopepD_reg_2"/>
    <property type="match status" value="1"/>
</dbReference>
<comment type="caution">
    <text evidence="2">The sequence shown here is derived from an EMBL/GenBank/DDBJ whole genome shotgun (WGS) entry which is preliminary data.</text>
</comment>
<dbReference type="EMBL" id="DYWE01000112">
    <property type="protein sequence ID" value="HJF82142.1"/>
    <property type="molecule type" value="Genomic_DNA"/>
</dbReference>
<organism evidence="2 3">
    <name type="scientific">Phocaeicola plebeius</name>
    <dbReference type="NCBI Taxonomy" id="310297"/>
    <lineage>
        <taxon>Bacteria</taxon>
        <taxon>Pseudomonadati</taxon>
        <taxon>Bacteroidota</taxon>
        <taxon>Bacteroidia</taxon>
        <taxon>Bacteroidales</taxon>
        <taxon>Bacteroidaceae</taxon>
        <taxon>Phocaeicola</taxon>
    </lineage>
</organism>
<name>A0A921HJU7_9BACT</name>
<evidence type="ECO:0000313" key="2">
    <source>
        <dbReference type="EMBL" id="HJF82142.1"/>
    </source>
</evidence>
<feature type="chain" id="PRO_5036880928" evidence="1">
    <location>
        <begin position="23"/>
        <end position="359"/>
    </location>
</feature>
<protein>
    <submittedName>
        <fullName evidence="2">Carboxypeptidase-like regulatory domain-containing protein</fullName>
    </submittedName>
</protein>
<reference evidence="2" key="1">
    <citation type="journal article" date="2021" name="PeerJ">
        <title>Extensive microbial diversity within the chicken gut microbiome revealed by metagenomics and culture.</title>
        <authorList>
            <person name="Gilroy R."/>
            <person name="Ravi A."/>
            <person name="Getino M."/>
            <person name="Pursley I."/>
            <person name="Horton D.L."/>
            <person name="Alikhan N.F."/>
            <person name="Baker D."/>
            <person name="Gharbi K."/>
            <person name="Hall N."/>
            <person name="Watson M."/>
            <person name="Adriaenssens E.M."/>
            <person name="Foster-Nyarko E."/>
            <person name="Jarju S."/>
            <person name="Secka A."/>
            <person name="Antonio M."/>
            <person name="Oren A."/>
            <person name="Chaudhuri R.R."/>
            <person name="La Ragione R."/>
            <person name="Hildebrand F."/>
            <person name="Pallen M.J."/>
        </authorList>
    </citation>
    <scope>NUCLEOTIDE SEQUENCE</scope>
    <source>
        <strain evidence="2">9794</strain>
    </source>
</reference>
<evidence type="ECO:0000313" key="3">
    <source>
        <dbReference type="Proteomes" id="UP000722357"/>
    </source>
</evidence>
<sequence>MKSKWLLLLLWMCMVARPEAWGQEVKSANTVAEEWIQVNSSSATVLQWFEWIEKSTGIVLSYNPAQMELGEVRRIEPGGRMTVEELLHRILSGYQVKIAFVPPRKLVVHARKIESYDVSGTVSEVDSEERLYGAVVTLEDKDGKQWNTISNGKGIFRLHVPEGTYTVKTSYMGYTPQVQSVRVTRDYFIRTRMKPLLFEIEEITVESGKRENELGELTPSNLLAFSGGDLFSQIWILPGVTSSLAGQNFMVDGGGYDENLLLLDGVPVFHPGHFSSLLPVFNGDAVKNMVFHKGFFPTPLEGRISSVTEVNLKEGNKKEHVRTLTLDMPAASVMLEGPIIKNKLSYMVGARRSWLDFFR</sequence>
<keyword evidence="2" id="KW-0378">Hydrolase</keyword>